<dbReference type="PROSITE" id="PS00512">
    <property type="entry name" value="ALPHA_GALACTOSIDASE"/>
    <property type="match status" value="1"/>
</dbReference>
<dbReference type="EC" id="3.2.1.22" evidence="3 8"/>
<comment type="similarity">
    <text evidence="2 8">Belongs to the glycosyl hydrolase 27 family.</text>
</comment>
<dbReference type="PANTHER" id="PTHR11452:SF75">
    <property type="entry name" value="ALPHA-GALACTOSIDASE MEL1"/>
    <property type="match status" value="1"/>
</dbReference>
<dbReference type="PRINTS" id="PR00740">
    <property type="entry name" value="GLHYDRLASE27"/>
</dbReference>
<dbReference type="Pfam" id="PF17801">
    <property type="entry name" value="Melibiase_C"/>
    <property type="match status" value="1"/>
</dbReference>
<dbReference type="STRING" id="914234.M2QX26"/>
<protein>
    <recommendedName>
        <fullName evidence="3 8">Alpha-galactosidase</fullName>
        <ecNumber evidence="3 8">3.2.1.22</ecNumber>
    </recommendedName>
    <alternativeName>
        <fullName evidence="8">Melibiase</fullName>
    </alternativeName>
</protein>
<comment type="catalytic activity">
    <reaction evidence="1 8">
        <text>Hydrolysis of terminal, non-reducing alpha-D-galactose residues in alpha-D-galactosides, including galactose oligosaccharides, galactomannans and galactolipids.</text>
        <dbReference type="EC" id="3.2.1.22"/>
    </reaction>
</comment>
<evidence type="ECO:0000256" key="5">
    <source>
        <dbReference type="ARBA" id="ARBA00022801"/>
    </source>
</evidence>
<dbReference type="Pfam" id="PF16499">
    <property type="entry name" value="Melibiase_2"/>
    <property type="match status" value="1"/>
</dbReference>
<keyword evidence="11" id="KW-1185">Reference proteome</keyword>
<proteinExistence type="inferred from homology"/>
<sequence length="407" mass="45065">MGWNTWNHFGCSIDEDLILSAAKAMIQYDLPSYGYNYVNMDDCWHAATRNASGAPQPDPTKFPNGIKALSDQIHSMGLKFGIYSDAGTMTCGGHFGSLGYEEIDAQTYAEWGVDYLKYDNCFNQGLSGTPKLSYDRYNNMSVALNNTGRPILYSMCNWGEDGPWNFASTIANSWRISGDVYDNYDRWDVRCPCDSFIDCKLAGFHCAMTRIIDFAAPLGQKAGPGHWNDLDMLEVGNGGMTYDEYVTHFSMWALLKSPLILGNDVTNMTNETLSIITNDAIIAVNQDSAGSPATRQWKRSVSEGGYLELWSGSLVNSQFIIALMNTSPTNQTVTVSFEDVFIDQGAAYQTGTFTLTDLWQKDDQGNWGKEVGTYTAQIPNVEIGSHQVKVWKATLPSSSSKRDVADL</sequence>
<dbReference type="GO" id="GO:0004557">
    <property type="term" value="F:alpha-galactosidase activity"/>
    <property type="evidence" value="ECO:0007669"/>
    <property type="project" value="UniProtKB-EC"/>
</dbReference>
<keyword evidence="4" id="KW-0732">Signal</keyword>
<dbReference type="Proteomes" id="UP000016930">
    <property type="component" value="Unassembled WGS sequence"/>
</dbReference>
<dbReference type="OrthoDB" id="5795902at2759"/>
<reference evidence="10 11" key="1">
    <citation type="journal article" date="2012" name="Proc. Natl. Acad. Sci. U.S.A.">
        <title>Comparative genomics of Ceriporiopsis subvermispora and Phanerochaete chrysosporium provide insight into selective ligninolysis.</title>
        <authorList>
            <person name="Fernandez-Fueyo E."/>
            <person name="Ruiz-Duenas F.J."/>
            <person name="Ferreira P."/>
            <person name="Floudas D."/>
            <person name="Hibbett D.S."/>
            <person name="Canessa P."/>
            <person name="Larrondo L.F."/>
            <person name="James T.Y."/>
            <person name="Seelenfreund D."/>
            <person name="Lobos S."/>
            <person name="Polanco R."/>
            <person name="Tello M."/>
            <person name="Honda Y."/>
            <person name="Watanabe T."/>
            <person name="Watanabe T."/>
            <person name="Ryu J.S."/>
            <person name="Kubicek C.P."/>
            <person name="Schmoll M."/>
            <person name="Gaskell J."/>
            <person name="Hammel K.E."/>
            <person name="St John F.J."/>
            <person name="Vanden Wymelenberg A."/>
            <person name="Sabat G."/>
            <person name="Splinter BonDurant S."/>
            <person name="Syed K."/>
            <person name="Yadav J.S."/>
            <person name="Doddapaneni H."/>
            <person name="Subramanian V."/>
            <person name="Lavin J.L."/>
            <person name="Oguiza J.A."/>
            <person name="Perez G."/>
            <person name="Pisabarro A.G."/>
            <person name="Ramirez L."/>
            <person name="Santoyo F."/>
            <person name="Master E."/>
            <person name="Coutinho P.M."/>
            <person name="Henrissat B."/>
            <person name="Lombard V."/>
            <person name="Magnuson J.K."/>
            <person name="Kuees U."/>
            <person name="Hori C."/>
            <person name="Igarashi K."/>
            <person name="Samejima M."/>
            <person name="Held B.W."/>
            <person name="Barry K.W."/>
            <person name="LaButti K.M."/>
            <person name="Lapidus A."/>
            <person name="Lindquist E.A."/>
            <person name="Lucas S.M."/>
            <person name="Riley R."/>
            <person name="Salamov A.A."/>
            <person name="Hoffmeister D."/>
            <person name="Schwenk D."/>
            <person name="Hadar Y."/>
            <person name="Yarden O."/>
            <person name="de Vries R.P."/>
            <person name="Wiebenga A."/>
            <person name="Stenlid J."/>
            <person name="Eastwood D."/>
            <person name="Grigoriev I.V."/>
            <person name="Berka R.M."/>
            <person name="Blanchette R.A."/>
            <person name="Kersten P."/>
            <person name="Martinez A.T."/>
            <person name="Vicuna R."/>
            <person name="Cullen D."/>
        </authorList>
    </citation>
    <scope>NUCLEOTIDE SEQUENCE [LARGE SCALE GENOMIC DNA]</scope>
    <source>
        <strain evidence="10 11">B</strain>
    </source>
</reference>
<dbReference type="InterPro" id="IPR000111">
    <property type="entry name" value="Glyco_hydro_27/36_CS"/>
</dbReference>
<dbReference type="Gene3D" id="3.20.20.70">
    <property type="entry name" value="Aldolase class I"/>
    <property type="match status" value="1"/>
</dbReference>
<keyword evidence="7 8" id="KW-0326">Glycosidase</keyword>
<evidence type="ECO:0000256" key="1">
    <source>
        <dbReference type="ARBA" id="ARBA00001255"/>
    </source>
</evidence>
<dbReference type="PANTHER" id="PTHR11452">
    <property type="entry name" value="ALPHA-GALACTOSIDASE/ALPHA-N-ACETYLGALACTOSAMINIDASE"/>
    <property type="match status" value="1"/>
</dbReference>
<keyword evidence="6 8" id="KW-1015">Disulfide bond</keyword>
<dbReference type="Gene3D" id="2.60.40.1180">
    <property type="entry name" value="Golgi alpha-mannosidase II"/>
    <property type="match status" value="1"/>
</dbReference>
<evidence type="ECO:0000313" key="10">
    <source>
        <dbReference type="EMBL" id="EMD41688.1"/>
    </source>
</evidence>
<organism evidence="10 11">
    <name type="scientific">Ceriporiopsis subvermispora (strain B)</name>
    <name type="common">White-rot fungus</name>
    <name type="synonym">Gelatoporia subvermispora</name>
    <dbReference type="NCBI Taxonomy" id="914234"/>
    <lineage>
        <taxon>Eukaryota</taxon>
        <taxon>Fungi</taxon>
        <taxon>Dikarya</taxon>
        <taxon>Basidiomycota</taxon>
        <taxon>Agaricomycotina</taxon>
        <taxon>Agaricomycetes</taxon>
        <taxon>Polyporales</taxon>
        <taxon>Gelatoporiaceae</taxon>
        <taxon>Gelatoporia</taxon>
    </lineage>
</organism>
<dbReference type="AlphaFoldDB" id="M2QX26"/>
<dbReference type="SUPFAM" id="SSF51445">
    <property type="entry name" value="(Trans)glycosidases"/>
    <property type="match status" value="1"/>
</dbReference>
<dbReference type="EMBL" id="KB445791">
    <property type="protein sequence ID" value="EMD41688.1"/>
    <property type="molecule type" value="Genomic_DNA"/>
</dbReference>
<accession>M2QX26</accession>
<dbReference type="InterPro" id="IPR017853">
    <property type="entry name" value="GH"/>
</dbReference>
<evidence type="ECO:0000259" key="9">
    <source>
        <dbReference type="Pfam" id="PF17801"/>
    </source>
</evidence>
<name>M2QX26_CERS8</name>
<evidence type="ECO:0000256" key="4">
    <source>
        <dbReference type="ARBA" id="ARBA00022729"/>
    </source>
</evidence>
<dbReference type="InterPro" id="IPR013785">
    <property type="entry name" value="Aldolase_TIM"/>
</dbReference>
<dbReference type="InterPro" id="IPR002241">
    <property type="entry name" value="Glyco_hydro_27"/>
</dbReference>
<dbReference type="FunFam" id="3.20.20.70:FF:000202">
    <property type="entry name" value="Alpha-galactosidase"/>
    <property type="match status" value="1"/>
</dbReference>
<dbReference type="GO" id="GO:0005995">
    <property type="term" value="P:melibiose catabolic process"/>
    <property type="evidence" value="ECO:0007669"/>
    <property type="project" value="UniProtKB-ARBA"/>
</dbReference>
<evidence type="ECO:0000313" key="11">
    <source>
        <dbReference type="Proteomes" id="UP000016930"/>
    </source>
</evidence>
<dbReference type="HOGENOM" id="CLU_013093_1_0_1"/>
<dbReference type="InterPro" id="IPR013780">
    <property type="entry name" value="Glyco_hydro_b"/>
</dbReference>
<keyword evidence="5 8" id="KW-0378">Hydrolase</keyword>
<dbReference type="InterPro" id="IPR041233">
    <property type="entry name" value="Melibiase_C"/>
</dbReference>
<evidence type="ECO:0000256" key="3">
    <source>
        <dbReference type="ARBA" id="ARBA00012755"/>
    </source>
</evidence>
<evidence type="ECO:0000256" key="8">
    <source>
        <dbReference type="RuleBase" id="RU361168"/>
    </source>
</evidence>
<feature type="domain" description="Alpha galactosidase C-terminal" evidence="9">
    <location>
        <begin position="305"/>
        <end position="392"/>
    </location>
</feature>
<evidence type="ECO:0000256" key="6">
    <source>
        <dbReference type="ARBA" id="ARBA00023157"/>
    </source>
</evidence>
<gene>
    <name evidence="10" type="ORF">CERSUDRAFT_110265</name>
</gene>
<dbReference type="CDD" id="cd14792">
    <property type="entry name" value="GH27"/>
    <property type="match status" value="1"/>
</dbReference>
<evidence type="ECO:0000256" key="7">
    <source>
        <dbReference type="ARBA" id="ARBA00023295"/>
    </source>
</evidence>
<evidence type="ECO:0000256" key="2">
    <source>
        <dbReference type="ARBA" id="ARBA00009743"/>
    </source>
</evidence>
<dbReference type="SUPFAM" id="SSF51011">
    <property type="entry name" value="Glycosyl hydrolase domain"/>
    <property type="match status" value="1"/>
</dbReference>